<evidence type="ECO:0000256" key="2">
    <source>
        <dbReference type="ARBA" id="ARBA00008652"/>
    </source>
</evidence>
<dbReference type="Pfam" id="PF01839">
    <property type="entry name" value="FG-GAP"/>
    <property type="match status" value="2"/>
</dbReference>
<dbReference type="SUPFAM" id="SSF69318">
    <property type="entry name" value="Integrin alpha N-terminal domain"/>
    <property type="match status" value="1"/>
</dbReference>
<evidence type="ECO:0000256" key="11">
    <source>
        <dbReference type="ARBA" id="ARBA00093237"/>
    </source>
</evidence>
<evidence type="ECO:0000256" key="7">
    <source>
        <dbReference type="ARBA" id="ARBA00022737"/>
    </source>
</evidence>
<dbReference type="InterPro" id="IPR028994">
    <property type="entry name" value="Integrin_alpha_N"/>
</dbReference>
<evidence type="ECO:0000256" key="14">
    <source>
        <dbReference type="SAM" id="SignalP"/>
    </source>
</evidence>
<dbReference type="PANTHER" id="PTHR23221:SF7">
    <property type="entry name" value="PHOSPHATIDYLINOSITOL-GLYCAN-SPECIFIC PHOSPHOLIPASE D"/>
    <property type="match status" value="1"/>
</dbReference>
<dbReference type="OrthoDB" id="5317514at2759"/>
<feature type="repeat" description="FG-GAP" evidence="12">
    <location>
        <begin position="499"/>
        <end position="562"/>
    </location>
</feature>
<dbReference type="PANTHER" id="PTHR23221">
    <property type="entry name" value="GLYCOSYLPHOSPHATIDYLINOSITOL PHOSPHOLIPASE D"/>
    <property type="match status" value="1"/>
</dbReference>
<reference evidence="16" key="1">
    <citation type="submission" date="2022-07" db="EMBL/GenBank/DDBJ databases">
        <title>Phylogenomic reconstructions and comparative analyses of Kickxellomycotina fungi.</title>
        <authorList>
            <person name="Reynolds N.K."/>
            <person name="Stajich J.E."/>
            <person name="Barry K."/>
            <person name="Grigoriev I.V."/>
            <person name="Crous P."/>
            <person name="Smith M.E."/>
        </authorList>
    </citation>
    <scope>NUCLEOTIDE SEQUENCE</scope>
    <source>
        <strain evidence="16">NRRL 3115</strain>
    </source>
</reference>
<feature type="domain" description="Phospholipase C/D" evidence="15">
    <location>
        <begin position="50"/>
        <end position="211"/>
    </location>
</feature>
<evidence type="ECO:0000259" key="15">
    <source>
        <dbReference type="Pfam" id="PF00882"/>
    </source>
</evidence>
<dbReference type="EC" id="3.1.4.50" evidence="3"/>
<comment type="similarity">
    <text evidence="2">Belongs to the GPLD1 family.</text>
</comment>
<evidence type="ECO:0000256" key="9">
    <source>
        <dbReference type="ARBA" id="ARBA00023180"/>
    </source>
</evidence>
<organism evidence="16 17">
    <name type="scientific">Coemansia spiralis</name>
    <dbReference type="NCBI Taxonomy" id="417178"/>
    <lineage>
        <taxon>Eukaryota</taxon>
        <taxon>Fungi</taxon>
        <taxon>Fungi incertae sedis</taxon>
        <taxon>Zoopagomycota</taxon>
        <taxon>Kickxellomycotina</taxon>
        <taxon>Kickxellomycetes</taxon>
        <taxon>Kickxellales</taxon>
        <taxon>Kickxellaceae</taxon>
        <taxon>Coemansia</taxon>
    </lineage>
</organism>
<evidence type="ECO:0000256" key="12">
    <source>
        <dbReference type="PROSITE-ProRule" id="PRU00803"/>
    </source>
</evidence>
<dbReference type="Pfam" id="PF00882">
    <property type="entry name" value="Zn_dep_PLPC"/>
    <property type="match status" value="1"/>
</dbReference>
<keyword evidence="8" id="KW-0378">Hydrolase</keyword>
<evidence type="ECO:0000256" key="3">
    <source>
        <dbReference type="ARBA" id="ARBA00012284"/>
    </source>
</evidence>
<proteinExistence type="inferred from homology"/>
<dbReference type="Proteomes" id="UP001151518">
    <property type="component" value="Unassembled WGS sequence"/>
</dbReference>
<dbReference type="PROSITE" id="PS51470">
    <property type="entry name" value="FG_GAP"/>
    <property type="match status" value="1"/>
</dbReference>
<dbReference type="InterPro" id="IPR029002">
    <property type="entry name" value="PLPC/GPLD1"/>
</dbReference>
<accession>A0A9W8GBD1</accession>
<evidence type="ECO:0000256" key="10">
    <source>
        <dbReference type="ARBA" id="ARBA00029753"/>
    </source>
</evidence>
<protein>
    <recommendedName>
        <fullName evidence="4">Phosphatidylinositol-glycan-specific phospholipase D</fullName>
        <ecNumber evidence="3">3.1.4.50</ecNumber>
    </recommendedName>
    <alternativeName>
        <fullName evidence="10">Glycosyl-phosphatidylinositol-specific phospholipase D</fullName>
    </alternativeName>
</protein>
<dbReference type="InterPro" id="IPR013517">
    <property type="entry name" value="FG-GAP"/>
</dbReference>
<name>A0A9W8GBD1_9FUNG</name>
<evidence type="ECO:0000256" key="8">
    <source>
        <dbReference type="ARBA" id="ARBA00022801"/>
    </source>
</evidence>
<keyword evidence="7" id="KW-0677">Repeat</keyword>
<comment type="catalytic activity">
    <reaction evidence="11">
        <text>a 6-(alpha-D-glucosaminyl)-1-(1,2-diacyl-sn-glycero-3-phospho)-1D-myo-inositol + H2O = 6-(alpha-D-glucosaminyl)-1D-myo-inositol + a 1,2-diacyl-sn-glycero-3-phosphate + H(+)</text>
        <dbReference type="Rhea" id="RHEA:10832"/>
        <dbReference type="ChEBI" id="CHEBI:15377"/>
        <dbReference type="ChEBI" id="CHEBI:15378"/>
        <dbReference type="ChEBI" id="CHEBI:57997"/>
        <dbReference type="ChEBI" id="CHEBI:58608"/>
        <dbReference type="ChEBI" id="CHEBI:58700"/>
        <dbReference type="EC" id="3.1.4.50"/>
    </reaction>
</comment>
<feature type="chain" id="PRO_5040740126" description="Phosphatidylinositol-glycan-specific phospholipase D" evidence="14">
    <location>
        <begin position="19"/>
        <end position="932"/>
    </location>
</feature>
<evidence type="ECO:0000256" key="1">
    <source>
        <dbReference type="ARBA" id="ARBA00004613"/>
    </source>
</evidence>
<comment type="caution">
    <text evidence="16">The sequence shown here is derived from an EMBL/GenBank/DDBJ whole genome shotgun (WGS) entry which is preliminary data.</text>
</comment>
<sequence>MYGLLIALLCTLLSCVLGCGPAVHNEVAERARRWFFDKQGSEQDEKIAQYRDILDRHPESLQAGVVFPDWGYGCMSMDEEAEAAHWTPFLEYGLDHFLATYKRPYSQRAEQLVAFLFGIASHQVADELWHSLSGLQDGFMLALSNSTFNGEFGRAHDVLDVGGDFAMAHMDSLSYILDKWTVPVDDVMAIYKEMGVDVSRWRMNICITRQFYAMEAVKRFGRGLFPSYASRAPMLTERLDDYYMGGLFSMATSTSDCWFSLVDWFNDGNFTRKCLVSDNHKKANKGSNGRKQHQAMPSNEVLHRHSFYEMLMQAMPEVREQLEVNATVSTHEHDGFLYLSTNRIAPESERRRPESSNVRPHVGNNPKQHAFIAKAQHGNKDLHVENCASLETLFPKIKQLYTTSEYSGFGTAIVTGDFSGSDKPSIAISAPYFKGRWELLRPGSNSTSTSKTYIAGAVFVVDAWDLQYTLSYQNIIDAEPFVLLPSEAMVKQKTANESNRDDKSHSSLPRYPLFGSSMAVIDFNADGIDDLAVGSSRYGQDPTGSFLGRVDIYLGHAGAGLSSVPDFTLTAEQLAVYMDSPWSGQRIGGFLFGEDVNNDGFVDLVIGAPYNSDVPYEVHAGKLFGYISHPSRRSDKSGLMGRPDFSLVSPQRQSFEWFGFAAKSVHVDVLNTTLLLVGAPGHKSREPSGDKHSLSGMIYAFSVVNGTESETIRPPAFKGLEFALQKDNTQLGSQIHVWQNAYVGSTLNEQTGKTSTPAPLLVLFGSPSEHSSGMDDGRWAVSGKASGPPSEPIPERGWQAGEVRILDPRQWSNDTHKNNAPSDHTIAGLISTLRGSQSPGHFGRALTSSESELWIGEPLSEMEDGRVYRWAPENSNKSPTCFFMPNALGRARLGQVISSARWGYSHTLVVAMPHDSQFSRLSGSVLLLETAT</sequence>
<gene>
    <name evidence="16" type="ORF">GGI25_000983</name>
</gene>
<dbReference type="GO" id="GO:0005615">
    <property type="term" value="C:extracellular space"/>
    <property type="evidence" value="ECO:0007669"/>
    <property type="project" value="TreeGrafter"/>
</dbReference>
<evidence type="ECO:0000256" key="5">
    <source>
        <dbReference type="ARBA" id="ARBA00022525"/>
    </source>
</evidence>
<dbReference type="AlphaFoldDB" id="A0A9W8GBD1"/>
<dbReference type="SMART" id="SM00191">
    <property type="entry name" value="Int_alpha"/>
    <property type="match status" value="4"/>
</dbReference>
<dbReference type="InterPro" id="IPR013519">
    <property type="entry name" value="Int_alpha_beta-p"/>
</dbReference>
<dbReference type="EMBL" id="JANBTW010000007">
    <property type="protein sequence ID" value="KAJ2680094.1"/>
    <property type="molecule type" value="Genomic_DNA"/>
</dbReference>
<dbReference type="GO" id="GO:0004621">
    <property type="term" value="F:glycosylphosphatidylinositol phospholipase D activity"/>
    <property type="evidence" value="ECO:0007669"/>
    <property type="project" value="UniProtKB-EC"/>
</dbReference>
<evidence type="ECO:0000256" key="13">
    <source>
        <dbReference type="SAM" id="MobiDB-lite"/>
    </source>
</evidence>
<evidence type="ECO:0000313" key="16">
    <source>
        <dbReference type="EMBL" id="KAJ2680094.1"/>
    </source>
</evidence>
<keyword evidence="9" id="KW-0325">Glycoprotein</keyword>
<keyword evidence="5" id="KW-0964">Secreted</keyword>
<evidence type="ECO:0000256" key="6">
    <source>
        <dbReference type="ARBA" id="ARBA00022729"/>
    </source>
</evidence>
<keyword evidence="6 14" id="KW-0732">Signal</keyword>
<evidence type="ECO:0000313" key="17">
    <source>
        <dbReference type="Proteomes" id="UP001151518"/>
    </source>
</evidence>
<evidence type="ECO:0000256" key="4">
    <source>
        <dbReference type="ARBA" id="ARBA00015988"/>
    </source>
</evidence>
<dbReference type="GO" id="GO:0031012">
    <property type="term" value="C:extracellular matrix"/>
    <property type="evidence" value="ECO:0007669"/>
    <property type="project" value="TreeGrafter"/>
</dbReference>
<feature type="signal peptide" evidence="14">
    <location>
        <begin position="1"/>
        <end position="18"/>
    </location>
</feature>
<dbReference type="Gene3D" id="2.130.10.130">
    <property type="entry name" value="Integrin alpha, N-terminal"/>
    <property type="match status" value="1"/>
</dbReference>
<comment type="subcellular location">
    <subcellularLocation>
        <location evidence="1">Secreted</location>
    </subcellularLocation>
</comment>
<feature type="region of interest" description="Disordered" evidence="13">
    <location>
        <begin position="346"/>
        <end position="365"/>
    </location>
</feature>